<dbReference type="Proteomes" id="UP001203297">
    <property type="component" value="Unassembled WGS sequence"/>
</dbReference>
<feature type="compositionally biased region" description="Acidic residues" evidence="1">
    <location>
        <begin position="85"/>
        <end position="100"/>
    </location>
</feature>
<organism evidence="2 3">
    <name type="scientific">Multifurca ochricompacta</name>
    <dbReference type="NCBI Taxonomy" id="376703"/>
    <lineage>
        <taxon>Eukaryota</taxon>
        <taxon>Fungi</taxon>
        <taxon>Dikarya</taxon>
        <taxon>Basidiomycota</taxon>
        <taxon>Agaricomycotina</taxon>
        <taxon>Agaricomycetes</taxon>
        <taxon>Russulales</taxon>
        <taxon>Russulaceae</taxon>
        <taxon>Multifurca</taxon>
    </lineage>
</organism>
<feature type="region of interest" description="Disordered" evidence="1">
    <location>
        <begin position="69"/>
        <end position="163"/>
    </location>
</feature>
<accession>A0AAD4QSB1</accession>
<evidence type="ECO:0000313" key="3">
    <source>
        <dbReference type="Proteomes" id="UP001203297"/>
    </source>
</evidence>
<feature type="compositionally biased region" description="Polar residues" evidence="1">
    <location>
        <begin position="138"/>
        <end position="147"/>
    </location>
</feature>
<dbReference type="EMBL" id="WTXG01000001">
    <property type="protein sequence ID" value="KAI0308292.1"/>
    <property type="molecule type" value="Genomic_DNA"/>
</dbReference>
<gene>
    <name evidence="2" type="ORF">B0F90DRAFT_1621737</name>
</gene>
<comment type="caution">
    <text evidence="2">The sequence shown here is derived from an EMBL/GenBank/DDBJ whole genome shotgun (WGS) entry which is preliminary data.</text>
</comment>
<proteinExistence type="predicted"/>
<keyword evidence="3" id="KW-1185">Reference proteome</keyword>
<evidence type="ECO:0000256" key="1">
    <source>
        <dbReference type="SAM" id="MobiDB-lite"/>
    </source>
</evidence>
<name>A0AAD4QSB1_9AGAM</name>
<dbReference type="AlphaFoldDB" id="A0AAD4QSB1"/>
<evidence type="ECO:0000313" key="2">
    <source>
        <dbReference type="EMBL" id="KAI0308292.1"/>
    </source>
</evidence>
<sequence length="259" mass="27900">MALRRRIGISTATTEAARRQLMQPVPCWEKVWVIPEKATPGSTLRVLKWVKTDKVQVCALENLRGTLQFSDDEGDVNEPLAPLPDEPEVVEGDEDVEQEDPAQSVPPEAISRDTSEPVLPKVELPSKVSSPKPHPLSISFQPPLTSEQGEDELGGPLQSIEDDLNDQVDVVDTLSSTNLVVDLDLSQLEPDGSGFESAGDHLTQIDSADGILGGGGELIDADVSIPEIPEIPEIPDIPDIIPDISDIPDDPFVIQSPSS</sequence>
<protein>
    <submittedName>
        <fullName evidence="2">Uncharacterized protein</fullName>
    </submittedName>
</protein>
<reference evidence="2" key="1">
    <citation type="journal article" date="2022" name="New Phytol.">
        <title>Evolutionary transition to the ectomycorrhizal habit in the genomes of a hyperdiverse lineage of mushroom-forming fungi.</title>
        <authorList>
            <person name="Looney B."/>
            <person name="Miyauchi S."/>
            <person name="Morin E."/>
            <person name="Drula E."/>
            <person name="Courty P.E."/>
            <person name="Kohler A."/>
            <person name="Kuo A."/>
            <person name="LaButti K."/>
            <person name="Pangilinan J."/>
            <person name="Lipzen A."/>
            <person name="Riley R."/>
            <person name="Andreopoulos W."/>
            <person name="He G."/>
            <person name="Johnson J."/>
            <person name="Nolan M."/>
            <person name="Tritt A."/>
            <person name="Barry K.W."/>
            <person name="Grigoriev I.V."/>
            <person name="Nagy L.G."/>
            <person name="Hibbett D."/>
            <person name="Henrissat B."/>
            <person name="Matheny P.B."/>
            <person name="Labbe J."/>
            <person name="Martin F.M."/>
        </authorList>
    </citation>
    <scope>NUCLEOTIDE SEQUENCE</scope>
    <source>
        <strain evidence="2">BPL690</strain>
    </source>
</reference>